<protein>
    <submittedName>
        <fullName evidence="1">Spore coat protein Z</fullName>
    </submittedName>
</protein>
<proteinExistence type="predicted"/>
<dbReference type="InterPro" id="IPR019593">
    <property type="entry name" value="Spore_coat_protein_Z/Y"/>
</dbReference>
<dbReference type="RefSeq" id="WP_204543485.1">
    <property type="nucleotide sequence ID" value="NZ_JAFBFI010000010.1"/>
</dbReference>
<dbReference type="Pfam" id="PF10612">
    <property type="entry name" value="Spore-coat_CotZ"/>
    <property type="match status" value="1"/>
</dbReference>
<comment type="caution">
    <text evidence="1">The sequence shown here is derived from an EMBL/GenBank/DDBJ whole genome shotgun (WGS) entry which is preliminary data.</text>
</comment>
<dbReference type="Proteomes" id="UP000823486">
    <property type="component" value="Unassembled WGS sequence"/>
</dbReference>
<evidence type="ECO:0000313" key="1">
    <source>
        <dbReference type="EMBL" id="MBM7693007.1"/>
    </source>
</evidence>
<keyword evidence="1" id="KW-0167">Capsid protein</keyword>
<accession>A0ABS2QIP2</accession>
<reference evidence="1 2" key="1">
    <citation type="submission" date="2021-01" db="EMBL/GenBank/DDBJ databases">
        <title>Genomic Encyclopedia of Type Strains, Phase IV (KMG-IV): sequencing the most valuable type-strain genomes for metagenomic binning, comparative biology and taxonomic classification.</title>
        <authorList>
            <person name="Goeker M."/>
        </authorList>
    </citation>
    <scope>NUCLEOTIDE SEQUENCE [LARGE SCALE GENOMIC DNA]</scope>
    <source>
        <strain evidence="1 2">DSM 105482</strain>
    </source>
</reference>
<organism evidence="1 2">
    <name type="scientific">Peribacillus deserti</name>
    <dbReference type="NCBI Taxonomy" id="673318"/>
    <lineage>
        <taxon>Bacteria</taxon>
        <taxon>Bacillati</taxon>
        <taxon>Bacillota</taxon>
        <taxon>Bacilli</taxon>
        <taxon>Bacillales</taxon>
        <taxon>Bacillaceae</taxon>
        <taxon>Peribacillus</taxon>
    </lineage>
</organism>
<name>A0ABS2QIP2_9BACI</name>
<keyword evidence="1" id="KW-0946">Virion</keyword>
<keyword evidence="2" id="KW-1185">Reference proteome</keyword>
<gene>
    <name evidence="1" type="ORF">JOC77_002446</name>
</gene>
<dbReference type="EMBL" id="JAFBFI010000010">
    <property type="protein sequence ID" value="MBM7693007.1"/>
    <property type="molecule type" value="Genomic_DNA"/>
</dbReference>
<evidence type="ECO:0000313" key="2">
    <source>
        <dbReference type="Proteomes" id="UP000823486"/>
    </source>
</evidence>
<sequence length="203" mass="21886">MSCGSNFETSNCVCDTLLAIVEAQDQVNPETEANCSTSCNKSIIELLGGGKIGGGSPFNTIPVMITSKSTGLPFVGIGFRREPKHKGTPYTQLVPFETTVFKAVDVDAENCCAVLEILTTPCLIEDRKHLAKENTLVGKVQTIVGDIDEPLLSTGICITVDLSCFCSVTCLPATTVIKADAMTTEDHDHDHDHDHDDHDHHKD</sequence>